<protein>
    <recommendedName>
        <fullName evidence="1">DUF397 domain-containing protein</fullName>
    </recommendedName>
</protein>
<dbReference type="RefSeq" id="WP_093348371.1">
    <property type="nucleotide sequence ID" value="NZ_FOUY01000025.1"/>
</dbReference>
<organism evidence="2 3">
    <name type="scientific">Pseudonocardia ammonioxydans</name>
    <dbReference type="NCBI Taxonomy" id="260086"/>
    <lineage>
        <taxon>Bacteria</taxon>
        <taxon>Bacillati</taxon>
        <taxon>Actinomycetota</taxon>
        <taxon>Actinomycetes</taxon>
        <taxon>Pseudonocardiales</taxon>
        <taxon>Pseudonocardiaceae</taxon>
        <taxon>Pseudonocardia</taxon>
    </lineage>
</organism>
<dbReference type="AlphaFoldDB" id="A0A1I5D876"/>
<evidence type="ECO:0000313" key="3">
    <source>
        <dbReference type="Proteomes" id="UP000199614"/>
    </source>
</evidence>
<dbReference type="Pfam" id="PF04149">
    <property type="entry name" value="DUF397"/>
    <property type="match status" value="1"/>
</dbReference>
<dbReference type="InterPro" id="IPR007278">
    <property type="entry name" value="DUF397"/>
</dbReference>
<accession>A0A1I5D876</accession>
<dbReference type="EMBL" id="FOUY01000025">
    <property type="protein sequence ID" value="SFN95400.1"/>
    <property type="molecule type" value="Genomic_DNA"/>
</dbReference>
<name>A0A1I5D876_PSUAM</name>
<dbReference type="OrthoDB" id="4330022at2"/>
<sequence length="75" mass="8018">MTPPPAAAQDSGIDFRISSYCHHGGCVAVGVDQDEILVRSSRLPDSPVLRFTAAEWDAFVAGVRDGEFDRAALQA</sequence>
<proteinExistence type="predicted"/>
<dbReference type="STRING" id="260086.SAMN05216207_102570"/>
<evidence type="ECO:0000259" key="1">
    <source>
        <dbReference type="Pfam" id="PF04149"/>
    </source>
</evidence>
<dbReference type="Proteomes" id="UP000199614">
    <property type="component" value="Unassembled WGS sequence"/>
</dbReference>
<feature type="domain" description="DUF397" evidence="1">
    <location>
        <begin position="15"/>
        <end position="64"/>
    </location>
</feature>
<gene>
    <name evidence="2" type="ORF">SAMN05216207_102570</name>
</gene>
<keyword evidence="3" id="KW-1185">Reference proteome</keyword>
<evidence type="ECO:0000313" key="2">
    <source>
        <dbReference type="EMBL" id="SFN95400.1"/>
    </source>
</evidence>
<reference evidence="2 3" key="1">
    <citation type="submission" date="2016-10" db="EMBL/GenBank/DDBJ databases">
        <authorList>
            <person name="de Groot N.N."/>
        </authorList>
    </citation>
    <scope>NUCLEOTIDE SEQUENCE [LARGE SCALE GENOMIC DNA]</scope>
    <source>
        <strain evidence="2 3">CGMCC 4.1877</strain>
    </source>
</reference>